<dbReference type="OrthoDB" id="1424919at2"/>
<accession>A0A4V1LMU6</accession>
<evidence type="ECO:0000313" key="2">
    <source>
        <dbReference type="Proteomes" id="UP000289792"/>
    </source>
</evidence>
<dbReference type="Proteomes" id="UP000289792">
    <property type="component" value="Unassembled WGS sequence"/>
</dbReference>
<name>A0A4V1LMU6_9FLAO</name>
<protein>
    <submittedName>
        <fullName evidence="1">Uncharacterized protein</fullName>
    </submittedName>
</protein>
<comment type="caution">
    <text evidence="1">The sequence shown here is derived from an EMBL/GenBank/DDBJ whole genome shotgun (WGS) entry which is preliminary data.</text>
</comment>
<dbReference type="AlphaFoldDB" id="A0A4V1LMU6"/>
<sequence length="196" mass="23163">MRNYLYNIVPNLEPFDYSLHHDNQFINQEWILINGIEDARAMYVFKPNNELVISENDEVTKTRWSFINSNFLSITTEDGIVLIKAFYKDKDVLVLNQKASEEYSFFINASNYSVPINNKADVQKFLKAKYLKKASELIAEHEFYYIQRSKEYGPCTMKELFKKVKDKAVNAYCLIRDVNEVDYNKKLRIIDLLQEV</sequence>
<gene>
    <name evidence="1" type="ORF">ESZ48_12050</name>
</gene>
<dbReference type="EMBL" id="SDDZ01000006">
    <property type="protein sequence ID" value="RXJ49726.1"/>
    <property type="molecule type" value="Genomic_DNA"/>
</dbReference>
<dbReference type="RefSeq" id="WP_129017736.1">
    <property type="nucleotide sequence ID" value="NZ_SDDZ01000006.1"/>
</dbReference>
<reference evidence="1 2" key="1">
    <citation type="submission" date="2019-01" db="EMBL/GenBank/DDBJ databases">
        <title>Genome sequence of the Antarctic species Gelidibacter gilvus ACAM 158(T).</title>
        <authorList>
            <person name="Bowman J.P."/>
        </authorList>
    </citation>
    <scope>NUCLEOTIDE SEQUENCE [LARGE SCALE GENOMIC DNA]</scope>
    <source>
        <strain evidence="1 2">IC158</strain>
    </source>
</reference>
<keyword evidence="2" id="KW-1185">Reference proteome</keyword>
<evidence type="ECO:0000313" key="1">
    <source>
        <dbReference type="EMBL" id="RXJ49726.1"/>
    </source>
</evidence>
<proteinExistence type="predicted"/>
<organism evidence="1 2">
    <name type="scientific">Gelidibacter gilvus</name>
    <dbReference type="NCBI Taxonomy" id="59602"/>
    <lineage>
        <taxon>Bacteria</taxon>
        <taxon>Pseudomonadati</taxon>
        <taxon>Bacteroidota</taxon>
        <taxon>Flavobacteriia</taxon>
        <taxon>Flavobacteriales</taxon>
        <taxon>Flavobacteriaceae</taxon>
        <taxon>Gelidibacter</taxon>
    </lineage>
</organism>